<dbReference type="InterPro" id="IPR051164">
    <property type="entry name" value="NmrA-like_oxidored"/>
</dbReference>
<dbReference type="PANTHER" id="PTHR42748">
    <property type="entry name" value="NITROGEN METABOLITE REPRESSION PROTEIN NMRA FAMILY MEMBER"/>
    <property type="match status" value="1"/>
</dbReference>
<evidence type="ECO:0000256" key="2">
    <source>
        <dbReference type="ARBA" id="ARBA00022857"/>
    </source>
</evidence>
<reference evidence="5" key="1">
    <citation type="journal article" date="2014" name="Genome Announc.">
        <title>Draft genome sequence of the formaldehyde-resistant fungus Byssochlamys spectabilis No. 5 (anamorph Paecilomyces variotii No. 5) (NBRC109023).</title>
        <authorList>
            <person name="Oka T."/>
            <person name="Ekino K."/>
            <person name="Fukuda K."/>
            <person name="Nomura Y."/>
        </authorList>
    </citation>
    <scope>NUCLEOTIDE SEQUENCE [LARGE SCALE GENOMIC DNA]</scope>
    <source>
        <strain evidence="5">No. 5 / NBRC 109023</strain>
    </source>
</reference>
<comment type="caution">
    <text evidence="4">The sequence shown here is derived from an EMBL/GenBank/DDBJ whole genome shotgun (WGS) entry which is preliminary data.</text>
</comment>
<evidence type="ECO:0000313" key="4">
    <source>
        <dbReference type="EMBL" id="GAD93151.1"/>
    </source>
</evidence>
<dbReference type="InterPro" id="IPR036291">
    <property type="entry name" value="NAD(P)-bd_dom_sf"/>
</dbReference>
<feature type="domain" description="NmrA-like" evidence="3">
    <location>
        <begin position="4"/>
        <end position="274"/>
    </location>
</feature>
<evidence type="ECO:0000313" key="5">
    <source>
        <dbReference type="Proteomes" id="UP000018001"/>
    </source>
</evidence>
<dbReference type="eggNOG" id="KOG4169">
    <property type="taxonomic scope" value="Eukaryota"/>
</dbReference>
<dbReference type="InParanoid" id="V5FTX2"/>
<comment type="similarity">
    <text evidence="1">Belongs to the NmrA-type oxidoreductase family.</text>
</comment>
<proteinExistence type="inferred from homology"/>
<dbReference type="Gene3D" id="3.40.50.720">
    <property type="entry name" value="NAD(P)-binding Rossmann-like Domain"/>
    <property type="match status" value="1"/>
</dbReference>
<dbReference type="Gene3D" id="3.90.25.10">
    <property type="entry name" value="UDP-galactose 4-epimerase, domain 1"/>
    <property type="match status" value="1"/>
</dbReference>
<name>V5FTX2_BYSSN</name>
<dbReference type="Pfam" id="PF05368">
    <property type="entry name" value="NmrA"/>
    <property type="match status" value="1"/>
</dbReference>
<protein>
    <recommendedName>
        <fullName evidence="3">NmrA-like domain-containing protein</fullName>
    </recommendedName>
</protein>
<keyword evidence="5" id="KW-1185">Reference proteome</keyword>
<dbReference type="InterPro" id="IPR008030">
    <property type="entry name" value="NmrA-like"/>
</dbReference>
<keyword evidence="2" id="KW-0521">NADP</keyword>
<accession>V5FTX2</accession>
<dbReference type="GO" id="GO:0005634">
    <property type="term" value="C:nucleus"/>
    <property type="evidence" value="ECO:0007669"/>
    <property type="project" value="TreeGrafter"/>
</dbReference>
<dbReference type="Proteomes" id="UP000018001">
    <property type="component" value="Unassembled WGS sequence"/>
</dbReference>
<dbReference type="PANTHER" id="PTHR42748:SF28">
    <property type="entry name" value="NMRA-LIKE DOMAIN-CONTAINING PROTEIN"/>
    <property type="match status" value="1"/>
</dbReference>
<sequence>MEQRKLVTVIGATGMQGGSVIKHLLDHTSEYSIRAVTRNHCSTAAKNLITRGVEVVQADLWDINSLIEVFRGSYAIFGVTNFWKIFEHASKEVAAAQETEQGKNIVDAATTTLGTLQQFIWSTLADTASISDGDYIVPHYQSKVAVNHYIESKPELFAKTTFLWCSYYAANLTRACLEPVYIPTADKYIQIQGVPEDTPMAFIGDTAENLGAFVKAILDQPGKTGKGKTVFAYIERTTLGEILQSWARVHGVKAQYVQVSKETYCALFGRQAKEMDLGMTFWDHARNKDWTATNGIMTYRAIGVDLSRLLGPEQSMAMLPL</sequence>
<evidence type="ECO:0000259" key="3">
    <source>
        <dbReference type="Pfam" id="PF05368"/>
    </source>
</evidence>
<dbReference type="CDD" id="cd05251">
    <property type="entry name" value="NmrA_like_SDR_a"/>
    <property type="match status" value="1"/>
</dbReference>
<dbReference type="HOGENOM" id="CLU_007383_8_6_1"/>
<evidence type="ECO:0000256" key="1">
    <source>
        <dbReference type="ARBA" id="ARBA00006328"/>
    </source>
</evidence>
<dbReference type="OrthoDB" id="3358371at2759"/>
<organism evidence="4 5">
    <name type="scientific">Byssochlamys spectabilis (strain No. 5 / NBRC 109023)</name>
    <name type="common">Paecilomyces variotii</name>
    <dbReference type="NCBI Taxonomy" id="1356009"/>
    <lineage>
        <taxon>Eukaryota</taxon>
        <taxon>Fungi</taxon>
        <taxon>Dikarya</taxon>
        <taxon>Ascomycota</taxon>
        <taxon>Pezizomycotina</taxon>
        <taxon>Eurotiomycetes</taxon>
        <taxon>Eurotiomycetidae</taxon>
        <taxon>Eurotiales</taxon>
        <taxon>Thermoascaceae</taxon>
        <taxon>Paecilomyces</taxon>
    </lineage>
</organism>
<gene>
    <name evidence="4" type="ORF">PVAR5_1757</name>
</gene>
<dbReference type="SUPFAM" id="SSF51735">
    <property type="entry name" value="NAD(P)-binding Rossmann-fold domains"/>
    <property type="match status" value="1"/>
</dbReference>
<dbReference type="EMBL" id="BAUL01000048">
    <property type="protein sequence ID" value="GAD93151.1"/>
    <property type="molecule type" value="Genomic_DNA"/>
</dbReference>
<dbReference type="AlphaFoldDB" id="V5FTX2"/>